<feature type="compositionally biased region" description="Pro residues" evidence="1">
    <location>
        <begin position="603"/>
        <end position="621"/>
    </location>
</feature>
<feature type="region of interest" description="Disordered" evidence="1">
    <location>
        <begin position="190"/>
        <end position="218"/>
    </location>
</feature>
<dbReference type="Proteomes" id="UP001501310">
    <property type="component" value="Unassembled WGS sequence"/>
</dbReference>
<sequence>MSARLHVWEAACYILSAGSVVWSGARAETMEFLILRALTQSELGFFHEYRRQGKETSKQRAINFDGKVVARVFPAATKSDRIPLELTYETDSGAAMYSHSLKRQGKNWRLEGHCPNDKKFSFVSAGSLFVLRIQAGISPAKGTWTVLDAESPLTQEILADGGTRGLAAAGMIALHGRQSAHLLSKISEALPAPSTDDSGQEVQMSDQDDAGSEGGVSLPPRALRLTEMLADTGHTFAGAVSDLVDNSISANAIEINIHFGRPDQGNGRWMTIADNGDGMSWEELKEAMRIGSETDYEEGSLGKYGFGLKGASWSQANLLTVVTKQAGEKASHLTWDKSKIDESWTACNRPLDDWVRDATDPGEHGTVVMWRDMTVPESTPSVPGASPYVAEVRDLKRHLALVFHRFLEGKVPGKKKVEILVNDEPVPPNNPVGHPLVREYDTKTVKVPVSGGTAPVVIAPYLLPSEDELKQYHAPTGDADKAIDAIGLHGKRTETQGLFIYRNGRLIRWGGWHQIWATTDEKTKLARVTVDFGPELDKAFQINISKQIVHLPPMLQDAIKPLAKFARTDSQAKFRRGSQPPVPAPSPPSPTPPSGGPKISVPPTSPPGSGPAPAPRTPSPPALVVRPVETSKFVWKLSRSLNGAEELQVSRVNSDLAELARLLAPNTQAATHLAAFLTQLDEIGAQDELIGKA</sequence>
<gene>
    <name evidence="2" type="ORF">GCM10022211_14760</name>
</gene>
<feature type="compositionally biased region" description="Polar residues" evidence="1">
    <location>
        <begin position="195"/>
        <end position="205"/>
    </location>
</feature>
<feature type="region of interest" description="Disordered" evidence="1">
    <location>
        <begin position="570"/>
        <end position="623"/>
    </location>
</feature>
<reference evidence="3" key="1">
    <citation type="journal article" date="2019" name="Int. J. Syst. Evol. Microbiol.">
        <title>The Global Catalogue of Microorganisms (GCM) 10K type strain sequencing project: providing services to taxonomists for standard genome sequencing and annotation.</title>
        <authorList>
            <consortium name="The Broad Institute Genomics Platform"/>
            <consortium name="The Broad Institute Genome Sequencing Center for Infectious Disease"/>
            <person name="Wu L."/>
            <person name="Ma J."/>
        </authorList>
    </citation>
    <scope>NUCLEOTIDE SEQUENCE [LARGE SCALE GENOMIC DNA]</scope>
    <source>
        <strain evidence="3">JCM 16603</strain>
    </source>
</reference>
<proteinExistence type="predicted"/>
<organism evidence="2 3">
    <name type="scientific">Sphingomonas humi</name>
    <dbReference type="NCBI Taxonomy" id="335630"/>
    <lineage>
        <taxon>Bacteria</taxon>
        <taxon>Pseudomonadati</taxon>
        <taxon>Pseudomonadota</taxon>
        <taxon>Alphaproteobacteria</taxon>
        <taxon>Sphingomonadales</taxon>
        <taxon>Sphingomonadaceae</taxon>
        <taxon>Sphingomonas</taxon>
    </lineage>
</organism>
<dbReference type="Pfam" id="PF13589">
    <property type="entry name" value="HATPase_c_3"/>
    <property type="match status" value="1"/>
</dbReference>
<dbReference type="Gene3D" id="3.30.565.10">
    <property type="entry name" value="Histidine kinase-like ATPase, C-terminal domain"/>
    <property type="match status" value="1"/>
</dbReference>
<protein>
    <recommendedName>
        <fullName evidence="4">ATP-binding protein</fullName>
    </recommendedName>
</protein>
<evidence type="ECO:0008006" key="4">
    <source>
        <dbReference type="Google" id="ProtNLM"/>
    </source>
</evidence>
<feature type="compositionally biased region" description="Pro residues" evidence="1">
    <location>
        <begin position="580"/>
        <end position="595"/>
    </location>
</feature>
<accession>A0ABP7RY47</accession>
<evidence type="ECO:0000256" key="1">
    <source>
        <dbReference type="SAM" id="MobiDB-lite"/>
    </source>
</evidence>
<dbReference type="EMBL" id="BAAAZD010000001">
    <property type="protein sequence ID" value="GAA4003929.1"/>
    <property type="molecule type" value="Genomic_DNA"/>
</dbReference>
<name>A0ABP7RY47_9SPHN</name>
<dbReference type="InterPro" id="IPR036890">
    <property type="entry name" value="HATPase_C_sf"/>
</dbReference>
<evidence type="ECO:0000313" key="2">
    <source>
        <dbReference type="EMBL" id="GAA4003929.1"/>
    </source>
</evidence>
<keyword evidence="3" id="KW-1185">Reference proteome</keyword>
<dbReference type="SUPFAM" id="SSF55874">
    <property type="entry name" value="ATPase domain of HSP90 chaperone/DNA topoisomerase II/histidine kinase"/>
    <property type="match status" value="1"/>
</dbReference>
<comment type="caution">
    <text evidence="2">The sequence shown here is derived from an EMBL/GenBank/DDBJ whole genome shotgun (WGS) entry which is preliminary data.</text>
</comment>
<evidence type="ECO:0000313" key="3">
    <source>
        <dbReference type="Proteomes" id="UP001501310"/>
    </source>
</evidence>